<accession>A0A3B4T5T6</accession>
<evidence type="ECO:0000313" key="5">
    <source>
        <dbReference type="Proteomes" id="UP000261420"/>
    </source>
</evidence>
<evidence type="ECO:0000313" key="4">
    <source>
        <dbReference type="Ensembl" id="ENSSDUP00000001508.1"/>
    </source>
</evidence>
<keyword evidence="2" id="KW-0391">Immunity</keyword>
<name>A0A3B4T5T6_SERDU</name>
<feature type="domain" description="Ig-like" evidence="3">
    <location>
        <begin position="29"/>
        <end position="107"/>
    </location>
</feature>
<dbReference type="InterPro" id="IPR007110">
    <property type="entry name" value="Ig-like_dom"/>
</dbReference>
<dbReference type="Ensembl" id="ENSSDUT00000001565.1">
    <property type="protein sequence ID" value="ENSSDUP00000001508.1"/>
    <property type="gene ID" value="ENSSDUG00000001191.1"/>
</dbReference>
<organism evidence="4 5">
    <name type="scientific">Seriola dumerili</name>
    <name type="common">Greater amberjack</name>
    <name type="synonym">Caranx dumerili</name>
    <dbReference type="NCBI Taxonomy" id="41447"/>
    <lineage>
        <taxon>Eukaryota</taxon>
        <taxon>Metazoa</taxon>
        <taxon>Chordata</taxon>
        <taxon>Craniata</taxon>
        <taxon>Vertebrata</taxon>
        <taxon>Euteleostomi</taxon>
        <taxon>Actinopterygii</taxon>
        <taxon>Neopterygii</taxon>
        <taxon>Teleostei</taxon>
        <taxon>Neoteleostei</taxon>
        <taxon>Acanthomorphata</taxon>
        <taxon>Carangaria</taxon>
        <taxon>Carangiformes</taxon>
        <taxon>Carangidae</taxon>
        <taxon>Seriola</taxon>
    </lineage>
</organism>
<dbReference type="PANTHER" id="PTHR23268:SF28">
    <property type="entry name" value="T CELL RECEPTOR BETA VARIABLE 19"/>
    <property type="match status" value="1"/>
</dbReference>
<evidence type="ECO:0000256" key="1">
    <source>
        <dbReference type="ARBA" id="ARBA00022729"/>
    </source>
</evidence>
<dbReference type="GeneTree" id="ENSGT00940000174883"/>
<reference evidence="4" key="1">
    <citation type="submission" date="2025-08" db="UniProtKB">
        <authorList>
            <consortium name="Ensembl"/>
        </authorList>
    </citation>
    <scope>IDENTIFICATION</scope>
</reference>
<keyword evidence="5" id="KW-1185">Reference proteome</keyword>
<dbReference type="InterPro" id="IPR036179">
    <property type="entry name" value="Ig-like_dom_sf"/>
</dbReference>
<dbReference type="SUPFAM" id="SSF48726">
    <property type="entry name" value="Immunoglobulin"/>
    <property type="match status" value="1"/>
</dbReference>
<dbReference type="Proteomes" id="UP000261420">
    <property type="component" value="Unplaced"/>
</dbReference>
<dbReference type="Pfam" id="PF07686">
    <property type="entry name" value="V-set"/>
    <property type="match status" value="1"/>
</dbReference>
<dbReference type="Gene3D" id="2.60.40.10">
    <property type="entry name" value="Immunoglobulins"/>
    <property type="match status" value="1"/>
</dbReference>
<keyword evidence="1" id="KW-0732">Signal</keyword>
<dbReference type="GO" id="GO:0005886">
    <property type="term" value="C:plasma membrane"/>
    <property type="evidence" value="ECO:0007669"/>
    <property type="project" value="TreeGrafter"/>
</dbReference>
<dbReference type="OMA" id="WKIRGRW"/>
<dbReference type="PROSITE" id="PS50835">
    <property type="entry name" value="IG_LIKE"/>
    <property type="match status" value="1"/>
</dbReference>
<evidence type="ECO:0000256" key="2">
    <source>
        <dbReference type="ARBA" id="ARBA00022859"/>
    </source>
</evidence>
<proteinExistence type="predicted"/>
<dbReference type="PANTHER" id="PTHR23268">
    <property type="entry name" value="T-CELL RECEPTOR BETA CHAIN"/>
    <property type="match status" value="1"/>
</dbReference>
<evidence type="ECO:0000259" key="3">
    <source>
        <dbReference type="PROSITE" id="PS50835"/>
    </source>
</evidence>
<sequence length="129" mass="14906">MMRGSLIFLTVDSSDSAIHQPPFALSHVGETVTLQCEQDNPDYYYMFWYRQSSSKKMEMVTYSVNKGISSTEAPFNQSKYTMSRPTVLNSSLQMQSVEARDSAVYYCASSIARWFRESQQLNNNLKRKR</sequence>
<dbReference type="SMART" id="SM00406">
    <property type="entry name" value="IGv"/>
    <property type="match status" value="1"/>
</dbReference>
<dbReference type="SMART" id="SM00409">
    <property type="entry name" value="IG"/>
    <property type="match status" value="1"/>
</dbReference>
<dbReference type="GO" id="GO:0007166">
    <property type="term" value="P:cell surface receptor signaling pathway"/>
    <property type="evidence" value="ECO:0007669"/>
    <property type="project" value="TreeGrafter"/>
</dbReference>
<dbReference type="InterPro" id="IPR013106">
    <property type="entry name" value="Ig_V-set"/>
</dbReference>
<dbReference type="GO" id="GO:0002376">
    <property type="term" value="P:immune system process"/>
    <property type="evidence" value="ECO:0007669"/>
    <property type="project" value="UniProtKB-KW"/>
</dbReference>
<dbReference type="InterPro" id="IPR003599">
    <property type="entry name" value="Ig_sub"/>
</dbReference>
<protein>
    <recommendedName>
        <fullName evidence="3">Ig-like domain-containing protein</fullName>
    </recommendedName>
</protein>
<dbReference type="InterPro" id="IPR050413">
    <property type="entry name" value="TCR_beta_variable"/>
</dbReference>
<dbReference type="AlphaFoldDB" id="A0A3B4T5T6"/>
<reference evidence="4" key="2">
    <citation type="submission" date="2025-09" db="UniProtKB">
        <authorList>
            <consortium name="Ensembl"/>
        </authorList>
    </citation>
    <scope>IDENTIFICATION</scope>
</reference>
<dbReference type="STRING" id="41447.ENSSDUP00000001508"/>
<dbReference type="InterPro" id="IPR013783">
    <property type="entry name" value="Ig-like_fold"/>
</dbReference>